<keyword evidence="3" id="KW-1185">Reference proteome</keyword>
<sequence>MKPFIREYQNDEKVVEDVKKLKDKGIDSDNVYILTHDDDRTDRLASNANANKIGFSEQDLKNYVTNMFSKKGDELRTKLSEMGFSDSEADSYEEEMDEGKVLLIVTETDNVDTILAS</sequence>
<name>A0ABQ1NNR5_9BACI</name>
<dbReference type="Proteomes" id="UP000619534">
    <property type="component" value="Unassembled WGS sequence"/>
</dbReference>
<dbReference type="Pfam" id="PF11181">
    <property type="entry name" value="YflT"/>
    <property type="match status" value="1"/>
</dbReference>
<organism evidence="2 3">
    <name type="scientific">Thalassobacillus devorans</name>
    <dbReference type="NCBI Taxonomy" id="279813"/>
    <lineage>
        <taxon>Bacteria</taxon>
        <taxon>Bacillati</taxon>
        <taxon>Bacillota</taxon>
        <taxon>Bacilli</taxon>
        <taxon>Bacillales</taxon>
        <taxon>Bacillaceae</taxon>
        <taxon>Thalassobacillus</taxon>
    </lineage>
</organism>
<dbReference type="InterPro" id="IPR025889">
    <property type="entry name" value="GSP17M-like_dom"/>
</dbReference>
<evidence type="ECO:0000313" key="3">
    <source>
        <dbReference type="Proteomes" id="UP000619534"/>
    </source>
</evidence>
<proteinExistence type="predicted"/>
<reference evidence="3" key="1">
    <citation type="journal article" date="2019" name="Int. J. Syst. Evol. Microbiol.">
        <title>The Global Catalogue of Microorganisms (GCM) 10K type strain sequencing project: providing services to taxonomists for standard genome sequencing and annotation.</title>
        <authorList>
            <consortium name="The Broad Institute Genomics Platform"/>
            <consortium name="The Broad Institute Genome Sequencing Center for Infectious Disease"/>
            <person name="Wu L."/>
            <person name="Ma J."/>
        </authorList>
    </citation>
    <scope>NUCLEOTIDE SEQUENCE [LARGE SCALE GENOMIC DNA]</scope>
    <source>
        <strain evidence="3">CCM 7282</strain>
    </source>
</reference>
<dbReference type="RefSeq" id="WP_062445436.1">
    <property type="nucleotide sequence ID" value="NZ_BMCJ01000001.1"/>
</dbReference>
<evidence type="ECO:0000313" key="2">
    <source>
        <dbReference type="EMBL" id="GGC79317.1"/>
    </source>
</evidence>
<comment type="caution">
    <text evidence="2">The sequence shown here is derived from an EMBL/GenBank/DDBJ whole genome shotgun (WGS) entry which is preliminary data.</text>
</comment>
<gene>
    <name evidence="2" type="primary">yflT</name>
    <name evidence="2" type="ORF">GCM10007216_07250</name>
</gene>
<protein>
    <submittedName>
        <fullName evidence="2">General stress protein 17M</fullName>
    </submittedName>
</protein>
<accession>A0ABQ1NNR5</accession>
<feature type="domain" description="General stress protein 17M-like" evidence="1">
    <location>
        <begin position="3"/>
        <end position="99"/>
    </location>
</feature>
<dbReference type="EMBL" id="BMCJ01000001">
    <property type="protein sequence ID" value="GGC79317.1"/>
    <property type="molecule type" value="Genomic_DNA"/>
</dbReference>
<evidence type="ECO:0000259" key="1">
    <source>
        <dbReference type="Pfam" id="PF11181"/>
    </source>
</evidence>